<organism evidence="10 11">
    <name type="scientific">Thermosinus carboxydivorans Nor1</name>
    <dbReference type="NCBI Taxonomy" id="401526"/>
    <lineage>
        <taxon>Bacteria</taxon>
        <taxon>Bacillati</taxon>
        <taxon>Bacillota</taxon>
        <taxon>Negativicutes</taxon>
        <taxon>Selenomonadales</taxon>
        <taxon>Sporomusaceae</taxon>
        <taxon>Thermosinus</taxon>
    </lineage>
</organism>
<dbReference type="InterPro" id="IPR039420">
    <property type="entry name" value="WalR-like"/>
</dbReference>
<keyword evidence="11" id="KW-1185">Reference proteome</keyword>
<dbReference type="GO" id="GO:0000156">
    <property type="term" value="F:phosphorelay response regulator activity"/>
    <property type="evidence" value="ECO:0007669"/>
    <property type="project" value="TreeGrafter"/>
</dbReference>
<feature type="domain" description="Response regulatory" evidence="8">
    <location>
        <begin position="2"/>
        <end position="116"/>
    </location>
</feature>
<keyword evidence="3" id="KW-0805">Transcription regulation</keyword>
<reference evidence="10 11" key="1">
    <citation type="submission" date="2007-01" db="EMBL/GenBank/DDBJ databases">
        <title>Annotation of the draft genome assembly of Thermosinus carboxydivorans Nor1.</title>
        <authorList>
            <consortium name="US DOE Joint Genome Institute (JGI-ORNL)"/>
            <person name="Larimer F."/>
            <person name="Land M."/>
            <person name="Hauser L."/>
        </authorList>
    </citation>
    <scope>NUCLEOTIDE SEQUENCE [LARGE SCALE GENOMIC DNA]</scope>
    <source>
        <strain evidence="10 11">Nor1</strain>
    </source>
</reference>
<dbReference type="InterPro" id="IPR001867">
    <property type="entry name" value="OmpR/PhoB-type_DNA-bd"/>
</dbReference>
<dbReference type="SMART" id="SM00448">
    <property type="entry name" value="REC"/>
    <property type="match status" value="1"/>
</dbReference>
<dbReference type="GO" id="GO:0006355">
    <property type="term" value="P:regulation of DNA-templated transcription"/>
    <property type="evidence" value="ECO:0007669"/>
    <property type="project" value="InterPro"/>
</dbReference>
<dbReference type="InterPro" id="IPR036388">
    <property type="entry name" value="WH-like_DNA-bd_sf"/>
</dbReference>
<dbReference type="OrthoDB" id="2373414at2"/>
<dbReference type="GO" id="GO:0032993">
    <property type="term" value="C:protein-DNA complex"/>
    <property type="evidence" value="ECO:0007669"/>
    <property type="project" value="TreeGrafter"/>
</dbReference>
<feature type="domain" description="OmpR/PhoB-type" evidence="9">
    <location>
        <begin position="125"/>
        <end position="223"/>
    </location>
</feature>
<evidence type="ECO:0000256" key="1">
    <source>
        <dbReference type="ARBA" id="ARBA00022553"/>
    </source>
</evidence>
<proteinExistence type="predicted"/>
<dbReference type="eggNOG" id="COG0745">
    <property type="taxonomic scope" value="Bacteria"/>
</dbReference>
<dbReference type="SUPFAM" id="SSF46894">
    <property type="entry name" value="C-terminal effector domain of the bipartite response regulators"/>
    <property type="match status" value="1"/>
</dbReference>
<dbReference type="InterPro" id="IPR016032">
    <property type="entry name" value="Sig_transdc_resp-reg_C-effctor"/>
</dbReference>
<dbReference type="AlphaFoldDB" id="A1HTE1"/>
<dbReference type="Pfam" id="PF00072">
    <property type="entry name" value="Response_reg"/>
    <property type="match status" value="1"/>
</dbReference>
<dbReference type="PROSITE" id="PS50110">
    <property type="entry name" value="RESPONSE_REGULATORY"/>
    <property type="match status" value="1"/>
</dbReference>
<evidence type="ECO:0000256" key="2">
    <source>
        <dbReference type="ARBA" id="ARBA00023012"/>
    </source>
</evidence>
<dbReference type="InterPro" id="IPR001789">
    <property type="entry name" value="Sig_transdc_resp-reg_receiver"/>
</dbReference>
<gene>
    <name evidence="10" type="ORF">TcarDRAFT_0457</name>
</gene>
<name>A1HTE1_9FIRM</name>
<reference evidence="10 11" key="2">
    <citation type="submission" date="2007-01" db="EMBL/GenBank/DDBJ databases">
        <title>Sequencing of the draft genome and assembly of Thermosinus carboxydivorans Nor1.</title>
        <authorList>
            <consortium name="US DOE Joint Genome Institute (JGI-PGF)"/>
            <person name="Copeland A."/>
            <person name="Lucas S."/>
            <person name="Lapidus A."/>
            <person name="Barry K."/>
            <person name="Glavina del Rio T."/>
            <person name="Dalin E."/>
            <person name="Tice H."/>
            <person name="Bruce D."/>
            <person name="Pitluck S."/>
            <person name="Richardson P."/>
        </authorList>
    </citation>
    <scope>NUCLEOTIDE SEQUENCE [LARGE SCALE GENOMIC DNA]</scope>
    <source>
        <strain evidence="10 11">Nor1</strain>
    </source>
</reference>
<keyword evidence="1 6" id="KW-0597">Phosphoprotein</keyword>
<evidence type="ECO:0000256" key="5">
    <source>
        <dbReference type="ARBA" id="ARBA00023163"/>
    </source>
</evidence>
<dbReference type="Pfam" id="PF00486">
    <property type="entry name" value="Trans_reg_C"/>
    <property type="match status" value="1"/>
</dbReference>
<dbReference type="SUPFAM" id="SSF52172">
    <property type="entry name" value="CheY-like"/>
    <property type="match status" value="1"/>
</dbReference>
<sequence>MRILVVEDDHALREAVVALLTEENYLVDEAATGDEGLYLAEQGIHDLLVLDIMLPEISGLEIIKRVRATGHTMPILLLTARDSVADRVNGLETGADDYLTKPFAIPELLARIKALLRRSGNLGKDGKISYGGVVIDGKLRDGFVEGQALGLTAKEYELLEFLMLNKEQILTREQIFDRVWGFASETTISVVDLYIHYLRKKLASFDRDNLIQTIRGAGFMLKEK</sequence>
<comment type="caution">
    <text evidence="10">The sequence shown here is derived from an EMBL/GenBank/DDBJ whole genome shotgun (WGS) entry which is preliminary data.</text>
</comment>
<accession>A1HTE1</accession>
<dbReference type="PROSITE" id="PS51755">
    <property type="entry name" value="OMPR_PHOB"/>
    <property type="match status" value="1"/>
</dbReference>
<evidence type="ECO:0000313" key="11">
    <source>
        <dbReference type="Proteomes" id="UP000005139"/>
    </source>
</evidence>
<evidence type="ECO:0000313" key="10">
    <source>
        <dbReference type="EMBL" id="EAX46690.1"/>
    </source>
</evidence>
<dbReference type="PANTHER" id="PTHR48111">
    <property type="entry name" value="REGULATOR OF RPOS"/>
    <property type="match status" value="1"/>
</dbReference>
<dbReference type="CDD" id="cd00383">
    <property type="entry name" value="trans_reg_C"/>
    <property type="match status" value="1"/>
</dbReference>
<protein>
    <submittedName>
        <fullName evidence="10">Two component transcriptional regulator, winged helix family</fullName>
    </submittedName>
</protein>
<dbReference type="FunFam" id="3.40.50.2300:FF:000001">
    <property type="entry name" value="DNA-binding response regulator PhoB"/>
    <property type="match status" value="1"/>
</dbReference>
<keyword evidence="5" id="KW-0804">Transcription</keyword>
<dbReference type="RefSeq" id="WP_007290295.1">
    <property type="nucleotide sequence ID" value="NZ_AAWL01000024.1"/>
</dbReference>
<dbReference type="Gene3D" id="6.10.250.690">
    <property type="match status" value="1"/>
</dbReference>
<dbReference type="GO" id="GO:0005829">
    <property type="term" value="C:cytosol"/>
    <property type="evidence" value="ECO:0007669"/>
    <property type="project" value="TreeGrafter"/>
</dbReference>
<evidence type="ECO:0000259" key="8">
    <source>
        <dbReference type="PROSITE" id="PS50110"/>
    </source>
</evidence>
<evidence type="ECO:0000259" key="9">
    <source>
        <dbReference type="PROSITE" id="PS51755"/>
    </source>
</evidence>
<feature type="DNA-binding region" description="OmpR/PhoB-type" evidence="7">
    <location>
        <begin position="125"/>
        <end position="223"/>
    </location>
</feature>
<dbReference type="EMBL" id="AAWL01000024">
    <property type="protein sequence ID" value="EAX46690.1"/>
    <property type="molecule type" value="Genomic_DNA"/>
</dbReference>
<evidence type="ECO:0000256" key="4">
    <source>
        <dbReference type="ARBA" id="ARBA00023125"/>
    </source>
</evidence>
<evidence type="ECO:0000256" key="7">
    <source>
        <dbReference type="PROSITE-ProRule" id="PRU01091"/>
    </source>
</evidence>
<evidence type="ECO:0000256" key="6">
    <source>
        <dbReference type="PROSITE-ProRule" id="PRU00169"/>
    </source>
</evidence>
<evidence type="ECO:0000256" key="3">
    <source>
        <dbReference type="ARBA" id="ARBA00023015"/>
    </source>
</evidence>
<dbReference type="InterPro" id="IPR011006">
    <property type="entry name" value="CheY-like_superfamily"/>
</dbReference>
<dbReference type="PANTHER" id="PTHR48111:SF22">
    <property type="entry name" value="REGULATOR OF RPOS"/>
    <property type="match status" value="1"/>
</dbReference>
<dbReference type="SMART" id="SM00862">
    <property type="entry name" value="Trans_reg_C"/>
    <property type="match status" value="1"/>
</dbReference>
<keyword evidence="4 7" id="KW-0238">DNA-binding</keyword>
<feature type="modified residue" description="4-aspartylphosphate" evidence="6">
    <location>
        <position position="51"/>
    </location>
</feature>
<dbReference type="Gene3D" id="1.10.10.10">
    <property type="entry name" value="Winged helix-like DNA-binding domain superfamily/Winged helix DNA-binding domain"/>
    <property type="match status" value="1"/>
</dbReference>
<dbReference type="Proteomes" id="UP000005139">
    <property type="component" value="Unassembled WGS sequence"/>
</dbReference>
<dbReference type="GO" id="GO:0000976">
    <property type="term" value="F:transcription cis-regulatory region binding"/>
    <property type="evidence" value="ECO:0007669"/>
    <property type="project" value="TreeGrafter"/>
</dbReference>
<keyword evidence="2" id="KW-0902">Two-component regulatory system</keyword>
<dbReference type="Gene3D" id="3.40.50.2300">
    <property type="match status" value="1"/>
</dbReference>